<feature type="region of interest" description="Disordered" evidence="1">
    <location>
        <begin position="23"/>
        <end position="78"/>
    </location>
</feature>
<organism evidence="2 3">
    <name type="scientific">Acrobeloides nanus</name>
    <dbReference type="NCBI Taxonomy" id="290746"/>
    <lineage>
        <taxon>Eukaryota</taxon>
        <taxon>Metazoa</taxon>
        <taxon>Ecdysozoa</taxon>
        <taxon>Nematoda</taxon>
        <taxon>Chromadorea</taxon>
        <taxon>Rhabditida</taxon>
        <taxon>Tylenchina</taxon>
        <taxon>Cephalobomorpha</taxon>
        <taxon>Cephaloboidea</taxon>
        <taxon>Cephalobidae</taxon>
        <taxon>Acrobeloides</taxon>
    </lineage>
</organism>
<dbReference type="WBParaSite" id="ACRNAN_scaffold129.g17652.t1">
    <property type="protein sequence ID" value="ACRNAN_scaffold129.g17652.t1"/>
    <property type="gene ID" value="ACRNAN_scaffold129.g17652"/>
</dbReference>
<keyword evidence="2" id="KW-1185">Reference proteome</keyword>
<feature type="compositionally biased region" description="Basic and acidic residues" evidence="1">
    <location>
        <begin position="496"/>
        <end position="508"/>
    </location>
</feature>
<feature type="region of interest" description="Disordered" evidence="1">
    <location>
        <begin position="482"/>
        <end position="508"/>
    </location>
</feature>
<feature type="compositionally biased region" description="Basic residues" evidence="1">
    <location>
        <begin position="119"/>
        <end position="129"/>
    </location>
</feature>
<protein>
    <submittedName>
        <fullName evidence="3">Uncharacterized protein</fullName>
    </submittedName>
</protein>
<reference evidence="3" key="1">
    <citation type="submission" date="2022-11" db="UniProtKB">
        <authorList>
            <consortium name="WormBaseParasite"/>
        </authorList>
    </citation>
    <scope>IDENTIFICATION</scope>
</reference>
<feature type="region of interest" description="Disordered" evidence="1">
    <location>
        <begin position="98"/>
        <end position="134"/>
    </location>
</feature>
<dbReference type="AlphaFoldDB" id="A0A914CNX9"/>
<sequence>MVDKLSDIAFDIPLLKAIRSQIEQREESSKRFQAIETRTFERPTSKLVNPAAATPPSELEQERIPEAPTTSNHDEAEGLTVPDNWVSWQNQMMWSPQHLAKQVTSQKSQRNSSSSKIGKNPKKPTRRPKTLPSKSEVVANIQIQAAHTPIKFNLYGSYRVACLTYMQNAIFQLPPDTFNVSALFSIWKNVGAITKNPEVEMIFENIPDTSCVICGSKKNNNPLGEKKSHVFSESHHFEKYGTEPPEVITFLKFVEEENNKLSSQNIQEPQTLSIPQFPDAGPSNPSFFALPSLENIEVDSKILNHFKVSTKEELFVLPQFSQPYVSDEKEFDQVLETQFVKYRDVCVHYLKNTTLSLPPENFHAWSLFKVYLGVQKNIEIRFLQYHHEGLKAIVQEAPQICPNCDDKTKNVKIGLRAVHIFSPSHIIQHLQRTSTEPPEILAYLKIVSENAKSFDKIQDFSALQAAAKQKTIVEHRLMALVSGKESTRKRKRKKKANDNKETSKRVKK</sequence>
<proteinExistence type="predicted"/>
<evidence type="ECO:0000313" key="3">
    <source>
        <dbReference type="WBParaSite" id="ACRNAN_scaffold129.g17652.t1"/>
    </source>
</evidence>
<accession>A0A914CNX9</accession>
<name>A0A914CNX9_9BILA</name>
<evidence type="ECO:0000313" key="2">
    <source>
        <dbReference type="Proteomes" id="UP000887540"/>
    </source>
</evidence>
<dbReference type="Proteomes" id="UP000887540">
    <property type="component" value="Unplaced"/>
</dbReference>
<evidence type="ECO:0000256" key="1">
    <source>
        <dbReference type="SAM" id="MobiDB-lite"/>
    </source>
</evidence>
<feature type="compositionally biased region" description="Low complexity" evidence="1">
    <location>
        <begin position="105"/>
        <end position="116"/>
    </location>
</feature>